<keyword evidence="4" id="KW-0378">Hydrolase</keyword>
<dbReference type="Gene3D" id="3.10.20.30">
    <property type="match status" value="1"/>
</dbReference>
<evidence type="ECO:0000256" key="1">
    <source>
        <dbReference type="ARBA" id="ARBA00022741"/>
    </source>
</evidence>
<organism evidence="4 5">
    <name type="scientific">Myriangium duriaei CBS 260.36</name>
    <dbReference type="NCBI Taxonomy" id="1168546"/>
    <lineage>
        <taxon>Eukaryota</taxon>
        <taxon>Fungi</taxon>
        <taxon>Dikarya</taxon>
        <taxon>Ascomycota</taxon>
        <taxon>Pezizomycotina</taxon>
        <taxon>Dothideomycetes</taxon>
        <taxon>Dothideomycetidae</taxon>
        <taxon>Myriangiales</taxon>
        <taxon>Myriangiaceae</taxon>
        <taxon>Myriangium</taxon>
    </lineage>
</organism>
<evidence type="ECO:0000256" key="2">
    <source>
        <dbReference type="ARBA" id="ARBA00023134"/>
    </source>
</evidence>
<evidence type="ECO:0000259" key="3">
    <source>
        <dbReference type="PROSITE" id="PS51710"/>
    </source>
</evidence>
<evidence type="ECO:0000313" key="5">
    <source>
        <dbReference type="Proteomes" id="UP000799439"/>
    </source>
</evidence>
<dbReference type="GO" id="GO:0005737">
    <property type="term" value="C:cytoplasm"/>
    <property type="evidence" value="ECO:0007669"/>
    <property type="project" value="TreeGrafter"/>
</dbReference>
<dbReference type="OrthoDB" id="545683at2759"/>
<dbReference type="CDD" id="cd04938">
    <property type="entry name" value="TGS_Obg"/>
    <property type="match status" value="1"/>
</dbReference>
<keyword evidence="5" id="KW-1185">Reference proteome</keyword>
<dbReference type="Gene3D" id="3.40.50.300">
    <property type="entry name" value="P-loop containing nucleotide triphosphate hydrolases"/>
    <property type="match status" value="1"/>
</dbReference>
<keyword evidence="1" id="KW-0547">Nucleotide-binding</keyword>
<dbReference type="AlphaFoldDB" id="A0A9P4IY72"/>
<dbReference type="FunFam" id="1.10.8.470:FF:000001">
    <property type="entry name" value="GTP-binding protein homolog"/>
    <property type="match status" value="1"/>
</dbReference>
<dbReference type="Proteomes" id="UP000799439">
    <property type="component" value="Unassembled WGS sequence"/>
</dbReference>
<dbReference type="InterPro" id="IPR013646">
    <property type="entry name" value="YGR210-like_G4"/>
</dbReference>
<dbReference type="EMBL" id="ML996088">
    <property type="protein sequence ID" value="KAF2151089.1"/>
    <property type="molecule type" value="Genomic_DNA"/>
</dbReference>
<name>A0A9P4IY72_9PEZI</name>
<evidence type="ECO:0000313" key="4">
    <source>
        <dbReference type="EMBL" id="KAF2151089.1"/>
    </source>
</evidence>
<proteinExistence type="predicted"/>
<sequence length="424" mass="46068">MGRDPLIGLVGKPSSGKSTTLNSLTDATSKVGNFPFTTIDPNRAVGYLQIPCACSRPGLPNPTSAPLSERCRPNYGSCIDGTRSVPIELLDVAGLVPGAHEGKGLGNKFLDDLRHADALIHVVDVSGCTDAEGKETRGYDPSVDIAWLRGEIVRWIQGNLMDRWGSIKRRHVAVKATPTDTLQAQFSGYGANATVINRTLDRLNLKEPLEQWTEPTIISLVEAFVDEKFPTVIALNKIDHADADKNVAKIARQHPPASIVLCSAISEVFLRRLVKQNYVRYIPGTDIVDTRDDLLESGEPDAGDLKPLDDKLRARIENLRDLVLFRFGSTGVHQVLSRAAELLGLVPVFPVRNVHTYASGERDAGVFRDCVLVKKGSTVGDAYRKIMGDAPLAYVETVGGVRVSEADLVVKGKNDILSFKVGRA</sequence>
<dbReference type="PANTHER" id="PTHR23305">
    <property type="entry name" value="OBG GTPASE FAMILY"/>
    <property type="match status" value="1"/>
</dbReference>
<gene>
    <name evidence="4" type="ORF">K461DRAFT_228536</name>
</gene>
<dbReference type="Pfam" id="PF08438">
    <property type="entry name" value="YGR210-like_G4"/>
    <property type="match status" value="1"/>
</dbReference>
<reference evidence="4" key="1">
    <citation type="journal article" date="2020" name="Stud. Mycol.">
        <title>101 Dothideomycetes genomes: a test case for predicting lifestyles and emergence of pathogens.</title>
        <authorList>
            <person name="Haridas S."/>
            <person name="Albert R."/>
            <person name="Binder M."/>
            <person name="Bloem J."/>
            <person name="Labutti K."/>
            <person name="Salamov A."/>
            <person name="Andreopoulos B."/>
            <person name="Baker S."/>
            <person name="Barry K."/>
            <person name="Bills G."/>
            <person name="Bluhm B."/>
            <person name="Cannon C."/>
            <person name="Castanera R."/>
            <person name="Culley D."/>
            <person name="Daum C."/>
            <person name="Ezra D."/>
            <person name="Gonzalez J."/>
            <person name="Henrissat B."/>
            <person name="Kuo A."/>
            <person name="Liang C."/>
            <person name="Lipzen A."/>
            <person name="Lutzoni F."/>
            <person name="Magnuson J."/>
            <person name="Mondo S."/>
            <person name="Nolan M."/>
            <person name="Ohm R."/>
            <person name="Pangilinan J."/>
            <person name="Park H.-J."/>
            <person name="Ramirez L."/>
            <person name="Alfaro M."/>
            <person name="Sun H."/>
            <person name="Tritt A."/>
            <person name="Yoshinaga Y."/>
            <person name="Zwiers L.-H."/>
            <person name="Turgeon B."/>
            <person name="Goodwin S."/>
            <person name="Spatafora J."/>
            <person name="Crous P."/>
            <person name="Grigoriev I."/>
        </authorList>
    </citation>
    <scope>NUCLEOTIDE SEQUENCE</scope>
    <source>
        <strain evidence="4">CBS 260.36</strain>
    </source>
</reference>
<keyword evidence="2" id="KW-0342">GTP-binding</keyword>
<accession>A0A9P4IY72</accession>
<dbReference type="PRINTS" id="PR00326">
    <property type="entry name" value="GTP1OBG"/>
</dbReference>
<protein>
    <submittedName>
        <fullName evidence="4">P-loop containing nucleoside triphosphate hydrolase protein</fullName>
    </submittedName>
</protein>
<dbReference type="InterPro" id="IPR012675">
    <property type="entry name" value="Beta-grasp_dom_sf"/>
</dbReference>
<feature type="domain" description="OBG-type G" evidence="3">
    <location>
        <begin position="5"/>
        <end position="282"/>
    </location>
</feature>
<dbReference type="GO" id="GO:0005525">
    <property type="term" value="F:GTP binding"/>
    <property type="evidence" value="ECO:0007669"/>
    <property type="project" value="UniProtKB-KW"/>
</dbReference>
<dbReference type="SUPFAM" id="SSF52540">
    <property type="entry name" value="P-loop containing nucleoside triphosphate hydrolases"/>
    <property type="match status" value="1"/>
</dbReference>
<dbReference type="InterPro" id="IPR006073">
    <property type="entry name" value="GTP-bd"/>
</dbReference>
<dbReference type="GO" id="GO:0016887">
    <property type="term" value="F:ATP hydrolysis activity"/>
    <property type="evidence" value="ECO:0007669"/>
    <property type="project" value="TreeGrafter"/>
</dbReference>
<comment type="caution">
    <text evidence="4">The sequence shown here is derived from an EMBL/GenBank/DDBJ whole genome shotgun (WGS) entry which is preliminary data.</text>
</comment>
<dbReference type="Pfam" id="PF01926">
    <property type="entry name" value="MMR_HSR1"/>
    <property type="match status" value="1"/>
</dbReference>
<dbReference type="Gene3D" id="1.10.8.470">
    <property type="match status" value="1"/>
</dbReference>
<dbReference type="InterPro" id="IPR027417">
    <property type="entry name" value="P-loop_NTPase"/>
</dbReference>
<dbReference type="PROSITE" id="PS51710">
    <property type="entry name" value="G_OBG"/>
    <property type="match status" value="1"/>
</dbReference>
<dbReference type="InterPro" id="IPR031167">
    <property type="entry name" value="G_OBG"/>
</dbReference>
<dbReference type="CDD" id="cd01899">
    <property type="entry name" value="Ygr210"/>
    <property type="match status" value="1"/>
</dbReference>
<dbReference type="PANTHER" id="PTHR23305:SF1">
    <property type="entry name" value="OBG-TYPE G DOMAIN-CONTAINING PROTEIN"/>
    <property type="match status" value="1"/>
</dbReference>